<keyword evidence="1 10" id="KW-0963">Cytoplasm</keyword>
<dbReference type="InterPro" id="IPR011877">
    <property type="entry name" value="Ribokinase"/>
</dbReference>
<feature type="binding site" evidence="10">
    <location>
        <begin position="40"/>
        <end position="44"/>
    </location>
    <ligand>
        <name>substrate</name>
    </ligand>
</feature>
<evidence type="ECO:0000313" key="13">
    <source>
        <dbReference type="EMBL" id="MBR7747812.1"/>
    </source>
</evidence>
<dbReference type="PRINTS" id="PR00990">
    <property type="entry name" value="RIBOKINASE"/>
</dbReference>
<sequence>MKPHIAVVGSINMDLVFQTPRMPLPGETLMGHRFHLVHGGKGANQAVAAARMGAAVSMIACVGDDANGHSCLQALQADAIDTARVRVVPDCATGVAGILLDDAGQNSIVLATGANASLVESDIDAARSTITQAKLLLCQLETPLSTVLHAIQSAKQVSVAAQETGQEPVKVVLNPAPAQKLDAQVLRQVDYLVVNETEASLLSDVSVTDLPSAQAAATVLQQLGASVVIVTLGAMGIWVADADQAYSLPAFQVKVVDTTAAGDTFVGSFAVAIAEGMDLRAACMFAQSAAALAVTQLGAQTSIPHRGAVERQLQSL</sequence>
<dbReference type="NCBIfam" id="TIGR02152">
    <property type="entry name" value="D_ribokin_bact"/>
    <property type="match status" value="1"/>
</dbReference>
<dbReference type="AlphaFoldDB" id="A0A941DJ26"/>
<proteinExistence type="inferred from homology"/>
<dbReference type="RefSeq" id="WP_212685185.1">
    <property type="nucleotide sequence ID" value="NZ_JAGSPM010000009.1"/>
</dbReference>
<feature type="domain" description="Carbohydrate kinase PfkB" evidence="12">
    <location>
        <begin position="4"/>
        <end position="305"/>
    </location>
</feature>
<feature type="active site" description="Proton acceptor" evidence="10">
    <location>
        <position position="263"/>
    </location>
</feature>
<dbReference type="GO" id="GO:0019303">
    <property type="term" value="P:D-ribose catabolic process"/>
    <property type="evidence" value="ECO:0007669"/>
    <property type="project" value="UniProtKB-UniRule"/>
</dbReference>
<comment type="activity regulation">
    <text evidence="10">Activated by a monovalent cation that binds near, but not in, the active site. The most likely occupant of the site in vivo is potassium. Ion binding induces a conformational change that may alter substrate affinity.</text>
</comment>
<evidence type="ECO:0000256" key="6">
    <source>
        <dbReference type="ARBA" id="ARBA00022840"/>
    </source>
</evidence>
<keyword evidence="9 10" id="KW-0119">Carbohydrate metabolism</keyword>
<feature type="binding site" evidence="10">
    <location>
        <position position="259"/>
    </location>
    <ligand>
        <name>K(+)</name>
        <dbReference type="ChEBI" id="CHEBI:29103"/>
    </ligand>
</feature>
<comment type="function">
    <text evidence="10">Catalyzes the phosphorylation of ribose at O-5 in a reaction requiring ATP and magnesium. The resulting D-ribose-5-phosphate can then be used either for sythesis of nucleotides, histidine, and tryptophan, or as a component of the pentose phosphate pathway.</text>
</comment>
<gene>
    <name evidence="10 13" type="primary">rbsK</name>
    <name evidence="13" type="ORF">KDM92_14600</name>
</gene>
<dbReference type="CDD" id="cd01174">
    <property type="entry name" value="ribokinase"/>
    <property type="match status" value="1"/>
</dbReference>
<dbReference type="SUPFAM" id="SSF53613">
    <property type="entry name" value="Ribokinase-like"/>
    <property type="match status" value="1"/>
</dbReference>
<feature type="binding site" evidence="10">
    <location>
        <position position="302"/>
    </location>
    <ligand>
        <name>K(+)</name>
        <dbReference type="ChEBI" id="CHEBI:29103"/>
    </ligand>
</feature>
<dbReference type="GO" id="GO:0005829">
    <property type="term" value="C:cytosol"/>
    <property type="evidence" value="ECO:0007669"/>
    <property type="project" value="TreeGrafter"/>
</dbReference>
<dbReference type="Pfam" id="PF00294">
    <property type="entry name" value="PfkB"/>
    <property type="match status" value="1"/>
</dbReference>
<feature type="binding site" evidence="10">
    <location>
        <begin position="231"/>
        <end position="236"/>
    </location>
    <ligand>
        <name>ATP</name>
        <dbReference type="ChEBI" id="CHEBI:30616"/>
    </ligand>
</feature>
<comment type="subunit">
    <text evidence="10">Homodimer.</text>
</comment>
<feature type="binding site" evidence="10">
    <location>
        <position position="293"/>
    </location>
    <ligand>
        <name>K(+)</name>
        <dbReference type="ChEBI" id="CHEBI:29103"/>
    </ligand>
</feature>
<evidence type="ECO:0000313" key="14">
    <source>
        <dbReference type="Proteomes" id="UP000680158"/>
    </source>
</evidence>
<evidence type="ECO:0000256" key="7">
    <source>
        <dbReference type="ARBA" id="ARBA00022842"/>
    </source>
</evidence>
<evidence type="ECO:0000256" key="11">
    <source>
        <dbReference type="NCBIfam" id="TIGR02152"/>
    </source>
</evidence>
<evidence type="ECO:0000256" key="8">
    <source>
        <dbReference type="ARBA" id="ARBA00022958"/>
    </source>
</evidence>
<comment type="catalytic activity">
    <reaction evidence="10">
        <text>D-ribose + ATP = D-ribose 5-phosphate + ADP + H(+)</text>
        <dbReference type="Rhea" id="RHEA:13697"/>
        <dbReference type="ChEBI" id="CHEBI:15378"/>
        <dbReference type="ChEBI" id="CHEBI:30616"/>
        <dbReference type="ChEBI" id="CHEBI:47013"/>
        <dbReference type="ChEBI" id="CHEBI:78346"/>
        <dbReference type="ChEBI" id="CHEBI:456216"/>
        <dbReference type="EC" id="2.7.1.15"/>
    </reaction>
</comment>
<dbReference type="HAMAP" id="MF_01987">
    <property type="entry name" value="Ribokinase"/>
    <property type="match status" value="1"/>
</dbReference>
<reference evidence="13 14" key="1">
    <citation type="submission" date="2021-04" db="EMBL/GenBank/DDBJ databases">
        <title>novel species isolated from subtropical streams in China.</title>
        <authorList>
            <person name="Lu H."/>
        </authorList>
    </citation>
    <scope>NUCLEOTIDE SEQUENCE [LARGE SCALE GENOMIC DNA]</scope>
    <source>
        <strain evidence="13 14">BYS107W</strain>
    </source>
</reference>
<feature type="binding site" evidence="10">
    <location>
        <position position="141"/>
    </location>
    <ligand>
        <name>substrate</name>
    </ligand>
</feature>
<evidence type="ECO:0000259" key="12">
    <source>
        <dbReference type="Pfam" id="PF00294"/>
    </source>
</evidence>
<dbReference type="GO" id="GO:0046872">
    <property type="term" value="F:metal ion binding"/>
    <property type="evidence" value="ECO:0007669"/>
    <property type="project" value="UniProtKB-KW"/>
</dbReference>
<name>A0A941DJ26_9BURK</name>
<dbReference type="GO" id="GO:0004747">
    <property type="term" value="F:ribokinase activity"/>
    <property type="evidence" value="ECO:0007669"/>
    <property type="project" value="UniProtKB-UniRule"/>
</dbReference>
<dbReference type="InterPro" id="IPR029056">
    <property type="entry name" value="Ribokinase-like"/>
</dbReference>
<keyword evidence="4 10" id="KW-0547">Nucleotide-binding</keyword>
<dbReference type="InterPro" id="IPR011611">
    <property type="entry name" value="PfkB_dom"/>
</dbReference>
<keyword evidence="14" id="KW-1185">Reference proteome</keyword>
<dbReference type="GO" id="GO:0005524">
    <property type="term" value="F:ATP binding"/>
    <property type="evidence" value="ECO:0007669"/>
    <property type="project" value="UniProtKB-UniRule"/>
</dbReference>
<keyword evidence="2 10" id="KW-0808">Transferase</keyword>
<evidence type="ECO:0000256" key="2">
    <source>
        <dbReference type="ARBA" id="ARBA00022679"/>
    </source>
</evidence>
<keyword evidence="5 10" id="KW-0418">Kinase</keyword>
<keyword evidence="8 10" id="KW-0630">Potassium</keyword>
<dbReference type="Gene3D" id="3.40.1190.20">
    <property type="match status" value="1"/>
</dbReference>
<dbReference type="Proteomes" id="UP000680158">
    <property type="component" value="Unassembled WGS sequence"/>
</dbReference>
<feature type="binding site" evidence="10">
    <location>
        <position position="257"/>
    </location>
    <ligand>
        <name>K(+)</name>
        <dbReference type="ChEBI" id="CHEBI:29103"/>
    </ligand>
</feature>
<comment type="caution">
    <text evidence="13">The sequence shown here is derived from an EMBL/GenBank/DDBJ whole genome shotgun (WGS) entry which is preliminary data.</text>
</comment>
<accession>A0A941DJ26</accession>
<evidence type="ECO:0000256" key="3">
    <source>
        <dbReference type="ARBA" id="ARBA00022723"/>
    </source>
</evidence>
<dbReference type="FunFam" id="3.40.1190.20:FF:000012">
    <property type="entry name" value="Ribokinase"/>
    <property type="match status" value="1"/>
</dbReference>
<evidence type="ECO:0000256" key="4">
    <source>
        <dbReference type="ARBA" id="ARBA00022741"/>
    </source>
</evidence>
<feature type="binding site" evidence="10">
    <location>
        <position position="263"/>
    </location>
    <ligand>
        <name>substrate</name>
    </ligand>
</feature>
<dbReference type="PANTHER" id="PTHR10584:SF166">
    <property type="entry name" value="RIBOKINASE"/>
    <property type="match status" value="1"/>
</dbReference>
<feature type="binding site" evidence="10">
    <location>
        <begin position="262"/>
        <end position="263"/>
    </location>
    <ligand>
        <name>ATP</name>
        <dbReference type="ChEBI" id="CHEBI:30616"/>
    </ligand>
</feature>
<evidence type="ECO:0000256" key="5">
    <source>
        <dbReference type="ARBA" id="ARBA00022777"/>
    </source>
</evidence>
<dbReference type="EC" id="2.7.1.15" evidence="10 11"/>
<comment type="subcellular location">
    <subcellularLocation>
        <location evidence="10">Cytoplasm</location>
    </subcellularLocation>
</comment>
<evidence type="ECO:0000256" key="10">
    <source>
        <dbReference type="HAMAP-Rule" id="MF_01987"/>
    </source>
</evidence>
<feature type="binding site" evidence="10">
    <location>
        <position position="195"/>
    </location>
    <ligand>
        <name>ATP</name>
        <dbReference type="ChEBI" id="CHEBI:30616"/>
    </ligand>
</feature>
<comment type="similarity">
    <text evidence="10">Belongs to the carbohydrate kinase PfkB family. Ribokinase subfamily.</text>
</comment>
<dbReference type="PANTHER" id="PTHR10584">
    <property type="entry name" value="SUGAR KINASE"/>
    <property type="match status" value="1"/>
</dbReference>
<feature type="binding site" evidence="10">
    <location>
        <position position="298"/>
    </location>
    <ligand>
        <name>K(+)</name>
        <dbReference type="ChEBI" id="CHEBI:29103"/>
    </ligand>
</feature>
<keyword evidence="6 10" id="KW-0067">ATP-binding</keyword>
<keyword evidence="7 10" id="KW-0460">Magnesium</keyword>
<comment type="pathway">
    <text evidence="10">Carbohydrate metabolism; D-ribose degradation; D-ribose 5-phosphate from beta-D-ribopyranose: step 2/2.</text>
</comment>
<comment type="caution">
    <text evidence="10">Lacks conserved residue(s) required for the propagation of feature annotation.</text>
</comment>
<dbReference type="EMBL" id="JAGSPM010000009">
    <property type="protein sequence ID" value="MBR7747812.1"/>
    <property type="molecule type" value="Genomic_DNA"/>
</dbReference>
<feature type="binding site" evidence="10">
    <location>
        <begin position="12"/>
        <end position="14"/>
    </location>
    <ligand>
        <name>substrate</name>
    </ligand>
</feature>
<comment type="cofactor">
    <cofactor evidence="10">
        <name>Mg(2+)</name>
        <dbReference type="ChEBI" id="CHEBI:18420"/>
    </cofactor>
    <text evidence="10">Requires a divalent cation, most likely magnesium in vivo, as an electrophilic catalyst to aid phosphoryl group transfer. It is the chelate of the metal and the nucleotide that is the actual substrate.</text>
</comment>
<dbReference type="InterPro" id="IPR002139">
    <property type="entry name" value="Ribo/fructo_kinase"/>
</dbReference>
<feature type="binding site" evidence="10">
    <location>
        <position position="296"/>
    </location>
    <ligand>
        <name>K(+)</name>
        <dbReference type="ChEBI" id="CHEBI:29103"/>
    </ligand>
</feature>
<organism evidence="13 14">
    <name type="scientific">Undibacterium baiyunense</name>
    <dbReference type="NCBI Taxonomy" id="2828731"/>
    <lineage>
        <taxon>Bacteria</taxon>
        <taxon>Pseudomonadati</taxon>
        <taxon>Pseudomonadota</taxon>
        <taxon>Betaproteobacteria</taxon>
        <taxon>Burkholderiales</taxon>
        <taxon>Oxalobacteraceae</taxon>
        <taxon>Undibacterium</taxon>
    </lineage>
</organism>
<evidence type="ECO:0000256" key="1">
    <source>
        <dbReference type="ARBA" id="ARBA00022490"/>
    </source>
</evidence>
<keyword evidence="3 10" id="KW-0479">Metal-binding</keyword>
<protein>
    <recommendedName>
        <fullName evidence="10 11">Ribokinase</fullName>
        <shortName evidence="10">RK</shortName>
        <ecNumber evidence="10 11">2.7.1.15</ecNumber>
    </recommendedName>
</protein>
<evidence type="ECO:0000256" key="9">
    <source>
        <dbReference type="ARBA" id="ARBA00023277"/>
    </source>
</evidence>